<comment type="similarity">
    <text evidence="5">Belongs to the PRA1 family.</text>
</comment>
<evidence type="ECO:0000256" key="4">
    <source>
        <dbReference type="ARBA" id="ARBA00023136"/>
    </source>
</evidence>
<keyword evidence="3 5" id="KW-1133">Transmembrane helix</keyword>
<dbReference type="EMBL" id="JBJJXI010000123">
    <property type="protein sequence ID" value="KAL3389271.1"/>
    <property type="molecule type" value="Genomic_DNA"/>
</dbReference>
<keyword evidence="7" id="KW-1185">Reference proteome</keyword>
<comment type="caution">
    <text evidence="6">The sequence shown here is derived from an EMBL/GenBank/DDBJ whole genome shotgun (WGS) entry which is preliminary data.</text>
</comment>
<evidence type="ECO:0000256" key="1">
    <source>
        <dbReference type="ARBA" id="ARBA00004141"/>
    </source>
</evidence>
<evidence type="ECO:0000256" key="2">
    <source>
        <dbReference type="ARBA" id="ARBA00022692"/>
    </source>
</evidence>
<dbReference type="PANTHER" id="PTHR12859">
    <property type="entry name" value="PRA1 PROTEIN"/>
    <property type="match status" value="1"/>
</dbReference>
<gene>
    <name evidence="6" type="ORF">TKK_015520</name>
</gene>
<dbReference type="GO" id="GO:0016020">
    <property type="term" value="C:membrane"/>
    <property type="evidence" value="ECO:0007669"/>
    <property type="project" value="UniProtKB-SubCell"/>
</dbReference>
<dbReference type="InterPro" id="IPR004895">
    <property type="entry name" value="Prenylated_rab_accept_PRA1"/>
</dbReference>
<reference evidence="6 7" key="1">
    <citation type="journal article" date="2024" name="bioRxiv">
        <title>A reference genome for Trichogramma kaykai: A tiny desert-dwelling parasitoid wasp with competing sex-ratio distorters.</title>
        <authorList>
            <person name="Culotta J."/>
            <person name="Lindsey A.R."/>
        </authorList>
    </citation>
    <scope>NUCLEOTIDE SEQUENCE [LARGE SCALE GENOMIC DNA]</scope>
    <source>
        <strain evidence="6 7">KSX58</strain>
    </source>
</reference>
<keyword evidence="2 5" id="KW-0812">Transmembrane</keyword>
<evidence type="ECO:0000256" key="3">
    <source>
        <dbReference type="ARBA" id="ARBA00022989"/>
    </source>
</evidence>
<feature type="transmembrane region" description="Helical" evidence="5">
    <location>
        <begin position="73"/>
        <end position="91"/>
    </location>
</feature>
<dbReference type="AlphaFoldDB" id="A0ABD2W8P5"/>
<evidence type="ECO:0000256" key="5">
    <source>
        <dbReference type="RuleBase" id="RU363107"/>
    </source>
</evidence>
<feature type="transmembrane region" description="Helical" evidence="5">
    <location>
        <begin position="48"/>
        <end position="67"/>
    </location>
</feature>
<proteinExistence type="inferred from homology"/>
<organism evidence="6 7">
    <name type="scientific">Trichogramma kaykai</name>
    <dbReference type="NCBI Taxonomy" id="54128"/>
    <lineage>
        <taxon>Eukaryota</taxon>
        <taxon>Metazoa</taxon>
        <taxon>Ecdysozoa</taxon>
        <taxon>Arthropoda</taxon>
        <taxon>Hexapoda</taxon>
        <taxon>Insecta</taxon>
        <taxon>Pterygota</taxon>
        <taxon>Neoptera</taxon>
        <taxon>Endopterygota</taxon>
        <taxon>Hymenoptera</taxon>
        <taxon>Apocrita</taxon>
        <taxon>Proctotrupomorpha</taxon>
        <taxon>Chalcidoidea</taxon>
        <taxon>Trichogrammatidae</taxon>
        <taxon>Trichogramma</taxon>
    </lineage>
</organism>
<evidence type="ECO:0000313" key="7">
    <source>
        <dbReference type="Proteomes" id="UP001627154"/>
    </source>
</evidence>
<comment type="subcellular location">
    <subcellularLocation>
        <location evidence="1 5">Membrane</location>
        <topology evidence="1 5">Multi-pass membrane protein</topology>
    </subcellularLocation>
</comment>
<feature type="transmembrane region" description="Helical" evidence="5">
    <location>
        <begin position="127"/>
        <end position="146"/>
    </location>
</feature>
<evidence type="ECO:0000313" key="6">
    <source>
        <dbReference type="EMBL" id="KAL3389271.1"/>
    </source>
</evidence>
<dbReference type="Pfam" id="PF03208">
    <property type="entry name" value="PRA1"/>
    <property type="match status" value="1"/>
</dbReference>
<dbReference type="Proteomes" id="UP001627154">
    <property type="component" value="Unassembled WGS sequence"/>
</dbReference>
<accession>A0ABD2W8P5</accession>
<dbReference type="PANTHER" id="PTHR12859:SF0">
    <property type="entry name" value="PRA1 FAMILY PROTEIN"/>
    <property type="match status" value="1"/>
</dbReference>
<feature type="transmembrane region" description="Helical" evidence="5">
    <location>
        <begin position="103"/>
        <end position="121"/>
    </location>
</feature>
<keyword evidence="4 5" id="KW-0472">Membrane</keyword>
<name>A0ABD2W8P5_9HYME</name>
<protein>
    <recommendedName>
        <fullName evidence="5">PRA1 family protein</fullName>
    </recommendedName>
</protein>
<sequence>MHKIKGSSEMEVPPLRSLDEFLLDSARFQLPNWRDLEKWNNRVVNNMLYYQTNYFVTAVIIFAFVGFLQPVKMLIGTIAVGLIILAFAYVSKEGRAIHNLKKKYPALGVISMLGGAGFLMYTFGSLLVFLFGVLMPISVIFVHASLRLRNIKNKLANKVEGIGLKRTPMGELMEQLDLFFGKLAVQTENLLKKQE</sequence>